<comment type="subunit">
    <text evidence="5">Associates with stalled 50S ribosomal subunits. Binds to RqcP.</text>
</comment>
<comment type="function">
    <text evidence="5">Key component of the ribosome quality control system (RQC), a ribosome-associated complex that mediates the extraction of incompletely synthesized nascent chains from stalled ribosomes and their subsequent degradation. RqcH recruits Ala-charged tRNA, and with RqcP directs the elongation of stalled nascent chains on 50S ribosomal subunits, leading to non-templated C-terminal alanine extensions (Ala tail). The Ala tail promotes nascent chain degradation. May add between 1 and at least 8 Ala residues. Binds to stalled 50S ribosomal subunits.</text>
</comment>
<gene>
    <name evidence="5" type="primary">rqcH</name>
    <name evidence="8" type="ORF">FC65_GL001846</name>
</gene>
<evidence type="ECO:0000256" key="5">
    <source>
        <dbReference type="HAMAP-Rule" id="MF_00844"/>
    </source>
</evidence>
<keyword evidence="9" id="KW-1185">Reference proteome</keyword>
<dbReference type="RefSeq" id="WP_056971252.1">
    <property type="nucleotide sequence ID" value="NZ_AZFI01000006.1"/>
</dbReference>
<comment type="caution">
    <text evidence="8">The sequence shown here is derived from an EMBL/GenBank/DDBJ whole genome shotgun (WGS) entry which is preliminary data.</text>
</comment>
<dbReference type="Pfam" id="PF05833">
    <property type="entry name" value="NFACT_N"/>
    <property type="match status" value="1"/>
</dbReference>
<dbReference type="Gene3D" id="3.40.970.40">
    <property type="entry name" value="fibrinogen binding protein from staphylococcus aureus domain like"/>
    <property type="match status" value="1"/>
</dbReference>
<dbReference type="InterPro" id="IPR043682">
    <property type="entry name" value="RqcH_bacterial"/>
</dbReference>
<accession>A0ABR5PP37</accession>
<dbReference type="Proteomes" id="UP000051217">
    <property type="component" value="Unassembled WGS sequence"/>
</dbReference>
<evidence type="ECO:0000256" key="2">
    <source>
        <dbReference type="ARBA" id="ARBA00022730"/>
    </source>
</evidence>
<organism evidence="8 9">
    <name type="scientific">Ligilactobacillus acidipiscis DSM 15836</name>
    <dbReference type="NCBI Taxonomy" id="1423716"/>
    <lineage>
        <taxon>Bacteria</taxon>
        <taxon>Bacillati</taxon>
        <taxon>Bacillota</taxon>
        <taxon>Bacilli</taxon>
        <taxon>Lactobacillales</taxon>
        <taxon>Lactobacillaceae</taxon>
        <taxon>Ligilactobacillus</taxon>
    </lineage>
</organism>
<dbReference type="InterPro" id="IPR008532">
    <property type="entry name" value="NFACT_RNA-bd"/>
</dbReference>
<feature type="coiled-coil region" evidence="5">
    <location>
        <begin position="292"/>
        <end position="319"/>
    </location>
</feature>
<keyword evidence="5" id="KW-0175">Coiled coil</keyword>
<keyword evidence="1 5" id="KW-0820">tRNA-binding</keyword>
<evidence type="ECO:0000256" key="6">
    <source>
        <dbReference type="SAM" id="MobiDB-lite"/>
    </source>
</evidence>
<dbReference type="Gene3D" id="2.30.310.10">
    <property type="entry name" value="ibrinogen binding protein from staphylococcus aureus domain"/>
    <property type="match status" value="1"/>
</dbReference>
<feature type="domain" description="NFACT RNA-binding" evidence="7">
    <location>
        <begin position="449"/>
        <end position="539"/>
    </location>
</feature>
<evidence type="ECO:0000256" key="4">
    <source>
        <dbReference type="ARBA" id="ARBA00022917"/>
    </source>
</evidence>
<keyword evidence="3 5" id="KW-0694">RNA-binding</keyword>
<dbReference type="PANTHER" id="PTHR15239">
    <property type="entry name" value="NUCLEAR EXPORT MEDIATOR FACTOR NEMF"/>
    <property type="match status" value="1"/>
</dbReference>
<dbReference type="EMBL" id="AZFI01000006">
    <property type="protein sequence ID" value="KRM31506.1"/>
    <property type="molecule type" value="Genomic_DNA"/>
</dbReference>
<evidence type="ECO:0000313" key="9">
    <source>
        <dbReference type="Proteomes" id="UP000051217"/>
    </source>
</evidence>
<dbReference type="PANTHER" id="PTHR15239:SF6">
    <property type="entry name" value="RIBOSOME QUALITY CONTROL COMPLEX SUBUNIT NEMF"/>
    <property type="match status" value="1"/>
</dbReference>
<evidence type="ECO:0000259" key="7">
    <source>
        <dbReference type="Pfam" id="PF05670"/>
    </source>
</evidence>
<sequence>MAFDGLFAHAMVNELKNTLVGGRVAKISQPYSNEVILTIRANRHNYPLLLSANPNYARIQITKIPYENPQTPTNFTMMLRKYLDGAKIQDIWQLQTDRVIYLSFTRRNELGDQITLLLSIEIMGRHSNVILIDSQENKVLDAIKHVPVQQDRYRTLLPGSTYRTPPKQEKTDPFSEQDFFSELNKQFPNRDVLASELMKAYQGFSKLSGLLLADTLHSAEYKTVNEAYKSFLEKTESPTPVIITHNDKIDFSFFSGQMEVQSTWETLSELLDKFYQEKAQHDRVKQQGADLIKVVKNNLRKNERKLKKQEKELKATENADFYRIKGELLTTYLYKVKRGMTSVTLPNYYNNEQPEKINLSNQLSPSQNAQKYFKRYQKLKNAVKYLGEQIRHTKSEINYLESLASTIELADPSDLPEIKVELQEQGYLKSQKNSPAAKNKRRKSLSKPAEFTSNDGTRISVGKNNKQNDHLTMKIAKNSDFWLHVKNIPGSHVIVHSSSPSDETLTQAAQIAAYFSKGRSSSNVAVDYVPVKNIRKPNGAKPGFVIYEGQKTIYVTPEKEEIEKLK</sequence>
<reference evidence="8 9" key="1">
    <citation type="journal article" date="2015" name="Genome Announc.">
        <title>Expanding the biotechnology potential of lactobacilli through comparative genomics of 213 strains and associated genera.</title>
        <authorList>
            <person name="Sun Z."/>
            <person name="Harris H.M."/>
            <person name="McCann A."/>
            <person name="Guo C."/>
            <person name="Argimon S."/>
            <person name="Zhang W."/>
            <person name="Yang X."/>
            <person name="Jeffery I.B."/>
            <person name="Cooney J.C."/>
            <person name="Kagawa T.F."/>
            <person name="Liu W."/>
            <person name="Song Y."/>
            <person name="Salvetti E."/>
            <person name="Wrobel A."/>
            <person name="Rasinkangas P."/>
            <person name="Parkhill J."/>
            <person name="Rea M.C."/>
            <person name="O'Sullivan O."/>
            <person name="Ritari J."/>
            <person name="Douillard F.P."/>
            <person name="Paul Ross R."/>
            <person name="Yang R."/>
            <person name="Briner A.E."/>
            <person name="Felis G.E."/>
            <person name="de Vos W.M."/>
            <person name="Barrangou R."/>
            <person name="Klaenhammer T.R."/>
            <person name="Caufield P.W."/>
            <person name="Cui Y."/>
            <person name="Zhang H."/>
            <person name="O'Toole P.W."/>
        </authorList>
    </citation>
    <scope>NUCLEOTIDE SEQUENCE [LARGE SCALE GENOMIC DNA]</scope>
    <source>
        <strain evidence="8 9">DSM 15836</strain>
    </source>
</reference>
<keyword evidence="4 5" id="KW-0648">Protein biosynthesis</keyword>
<feature type="compositionally biased region" description="Polar residues" evidence="6">
    <location>
        <begin position="451"/>
        <end position="465"/>
    </location>
</feature>
<feature type="region of interest" description="Disordered" evidence="6">
    <location>
        <begin position="428"/>
        <end position="465"/>
    </location>
</feature>
<evidence type="ECO:0000256" key="1">
    <source>
        <dbReference type="ARBA" id="ARBA00022555"/>
    </source>
</evidence>
<proteinExistence type="inferred from homology"/>
<protein>
    <recommendedName>
        <fullName evidence="5">Rqc2 homolog RqcH</fullName>
        <shortName evidence="5">RqcH</shortName>
    </recommendedName>
</protein>
<comment type="similarity">
    <text evidence="5">Belongs to the NEMF family.</text>
</comment>
<dbReference type="InterPro" id="IPR051608">
    <property type="entry name" value="RQC_Subunit_NEMF"/>
</dbReference>
<evidence type="ECO:0000313" key="8">
    <source>
        <dbReference type="EMBL" id="KRM31506.1"/>
    </source>
</evidence>
<dbReference type="Pfam" id="PF05670">
    <property type="entry name" value="NFACT-R_1"/>
    <property type="match status" value="1"/>
</dbReference>
<name>A0ABR5PP37_9LACO</name>
<evidence type="ECO:0000256" key="3">
    <source>
        <dbReference type="ARBA" id="ARBA00022884"/>
    </source>
</evidence>
<keyword evidence="2 5" id="KW-0699">rRNA-binding</keyword>
<dbReference type="HAMAP" id="MF_00844_B">
    <property type="entry name" value="RqcH_B"/>
    <property type="match status" value="1"/>
</dbReference>